<dbReference type="PROSITE" id="PS50879">
    <property type="entry name" value="RNASE_H_1"/>
    <property type="match status" value="1"/>
</dbReference>
<organism evidence="2 3">
    <name type="scientific">Araneus ventricosus</name>
    <name type="common">Orbweaver spider</name>
    <name type="synonym">Epeira ventricosa</name>
    <dbReference type="NCBI Taxonomy" id="182803"/>
    <lineage>
        <taxon>Eukaryota</taxon>
        <taxon>Metazoa</taxon>
        <taxon>Ecdysozoa</taxon>
        <taxon>Arthropoda</taxon>
        <taxon>Chelicerata</taxon>
        <taxon>Arachnida</taxon>
        <taxon>Araneae</taxon>
        <taxon>Araneomorphae</taxon>
        <taxon>Entelegynae</taxon>
        <taxon>Araneoidea</taxon>
        <taxon>Araneidae</taxon>
        <taxon>Araneus</taxon>
    </lineage>
</organism>
<dbReference type="InterPro" id="IPR036397">
    <property type="entry name" value="RNaseH_sf"/>
</dbReference>
<name>A0A4Y2FBJ0_ARAVE</name>
<keyword evidence="3" id="KW-1185">Reference proteome</keyword>
<comment type="caution">
    <text evidence="2">The sequence shown here is derived from an EMBL/GenBank/DDBJ whole genome shotgun (WGS) entry which is preliminary data.</text>
</comment>
<dbReference type="Proteomes" id="UP000499080">
    <property type="component" value="Unassembled WGS sequence"/>
</dbReference>
<dbReference type="SUPFAM" id="SSF53098">
    <property type="entry name" value="Ribonuclease H-like"/>
    <property type="match status" value="1"/>
</dbReference>
<reference evidence="2 3" key="1">
    <citation type="journal article" date="2019" name="Sci. Rep.">
        <title>Orb-weaving spider Araneus ventricosus genome elucidates the spidroin gene catalogue.</title>
        <authorList>
            <person name="Kono N."/>
            <person name="Nakamura H."/>
            <person name="Ohtoshi R."/>
            <person name="Moran D.A.P."/>
            <person name="Shinohara A."/>
            <person name="Yoshida Y."/>
            <person name="Fujiwara M."/>
            <person name="Mori M."/>
            <person name="Tomita M."/>
            <person name="Arakawa K."/>
        </authorList>
    </citation>
    <scope>NUCLEOTIDE SEQUENCE [LARGE SCALE GENOMIC DNA]</scope>
</reference>
<dbReference type="InterPro" id="IPR002156">
    <property type="entry name" value="RNaseH_domain"/>
</dbReference>
<dbReference type="Gene3D" id="3.30.420.10">
    <property type="entry name" value="Ribonuclease H-like superfamily/Ribonuclease H"/>
    <property type="match status" value="1"/>
</dbReference>
<evidence type="ECO:0000259" key="1">
    <source>
        <dbReference type="PROSITE" id="PS50879"/>
    </source>
</evidence>
<sequence length="125" mass="14329">MVLESTRTQSPIIATIKTLLRSKPNVKLNWVRAHVVIISNEMADQAARRATQKEFIHHVEKIPMSWIKFELKTKMRKNGNIGGKIHKKQGFSVEFFHKLILEGAMGTFIYKAVVDKPWMLSILSA</sequence>
<evidence type="ECO:0000313" key="3">
    <source>
        <dbReference type="Proteomes" id="UP000499080"/>
    </source>
</evidence>
<dbReference type="InterPro" id="IPR012337">
    <property type="entry name" value="RNaseH-like_sf"/>
</dbReference>
<evidence type="ECO:0000313" key="2">
    <source>
        <dbReference type="EMBL" id="GBM38367.1"/>
    </source>
</evidence>
<proteinExistence type="predicted"/>
<dbReference type="GO" id="GO:0003676">
    <property type="term" value="F:nucleic acid binding"/>
    <property type="evidence" value="ECO:0007669"/>
    <property type="project" value="InterPro"/>
</dbReference>
<dbReference type="AlphaFoldDB" id="A0A4Y2FBJ0"/>
<dbReference type="EMBL" id="BGPR01000866">
    <property type="protein sequence ID" value="GBM38367.1"/>
    <property type="molecule type" value="Genomic_DNA"/>
</dbReference>
<gene>
    <name evidence="2" type="ORF">AVEN_76000_1</name>
</gene>
<accession>A0A4Y2FBJ0</accession>
<protein>
    <recommendedName>
        <fullName evidence="1">RNase H type-1 domain-containing protein</fullName>
    </recommendedName>
</protein>
<feature type="domain" description="RNase H type-1" evidence="1">
    <location>
        <begin position="1"/>
        <end position="52"/>
    </location>
</feature>
<dbReference type="GO" id="GO:0004523">
    <property type="term" value="F:RNA-DNA hybrid ribonuclease activity"/>
    <property type="evidence" value="ECO:0007669"/>
    <property type="project" value="InterPro"/>
</dbReference>